<evidence type="ECO:0000313" key="4">
    <source>
        <dbReference type="EMBL" id="QNF34970.1"/>
    </source>
</evidence>
<dbReference type="KEGG" id="aswu:HUW51_20425"/>
<organism evidence="4 5">
    <name type="scientific">Adhaeribacter swui</name>
    <dbReference type="NCBI Taxonomy" id="2086471"/>
    <lineage>
        <taxon>Bacteria</taxon>
        <taxon>Pseudomonadati</taxon>
        <taxon>Bacteroidota</taxon>
        <taxon>Cytophagia</taxon>
        <taxon>Cytophagales</taxon>
        <taxon>Hymenobacteraceae</taxon>
        <taxon>Adhaeribacter</taxon>
    </lineage>
</organism>
<evidence type="ECO:0000256" key="2">
    <source>
        <dbReference type="SAM" id="SignalP"/>
    </source>
</evidence>
<feature type="domain" description="Peptidase M1 membrane alanine aminopeptidase" evidence="3">
    <location>
        <begin position="377"/>
        <end position="565"/>
    </location>
</feature>
<dbReference type="InterPro" id="IPR027268">
    <property type="entry name" value="Peptidase_M4/M1_CTD_sf"/>
</dbReference>
<dbReference type="GO" id="GO:0005615">
    <property type="term" value="C:extracellular space"/>
    <property type="evidence" value="ECO:0007669"/>
    <property type="project" value="TreeGrafter"/>
</dbReference>
<dbReference type="GO" id="GO:0043171">
    <property type="term" value="P:peptide catabolic process"/>
    <property type="evidence" value="ECO:0007669"/>
    <property type="project" value="TreeGrafter"/>
</dbReference>
<dbReference type="Proteomes" id="UP000515237">
    <property type="component" value="Chromosome"/>
</dbReference>
<dbReference type="AlphaFoldDB" id="A0A7G7GCT6"/>
<feature type="chain" id="PRO_5028967496" evidence="2">
    <location>
        <begin position="21"/>
        <end position="784"/>
    </location>
</feature>
<dbReference type="GO" id="GO:0016020">
    <property type="term" value="C:membrane"/>
    <property type="evidence" value="ECO:0007669"/>
    <property type="project" value="TreeGrafter"/>
</dbReference>
<evidence type="ECO:0000256" key="1">
    <source>
        <dbReference type="SAM" id="MobiDB-lite"/>
    </source>
</evidence>
<evidence type="ECO:0000259" key="3">
    <source>
        <dbReference type="Pfam" id="PF01433"/>
    </source>
</evidence>
<dbReference type="Pfam" id="PF01433">
    <property type="entry name" value="Peptidase_M1"/>
    <property type="match status" value="1"/>
</dbReference>
<feature type="region of interest" description="Disordered" evidence="1">
    <location>
        <begin position="753"/>
        <end position="784"/>
    </location>
</feature>
<dbReference type="GO" id="GO:0070006">
    <property type="term" value="F:metalloaminopeptidase activity"/>
    <property type="evidence" value="ECO:0007669"/>
    <property type="project" value="TreeGrafter"/>
</dbReference>
<gene>
    <name evidence="4" type="ORF">HUW51_20425</name>
</gene>
<evidence type="ECO:0000313" key="5">
    <source>
        <dbReference type="Proteomes" id="UP000515237"/>
    </source>
</evidence>
<feature type="compositionally biased region" description="Polar residues" evidence="1">
    <location>
        <begin position="761"/>
        <end position="778"/>
    </location>
</feature>
<feature type="signal peptide" evidence="2">
    <location>
        <begin position="1"/>
        <end position="20"/>
    </location>
</feature>
<reference evidence="4 5" key="1">
    <citation type="journal article" date="2018" name="Int. J. Syst. Evol. Microbiol.">
        <title>Adhaeribacter swui sp. nov., isolated from wet mud.</title>
        <authorList>
            <person name="Kim D.U."/>
            <person name="Kim K.W."/>
            <person name="Kang M.S."/>
            <person name="Kim J.Y."/>
            <person name="Jang J.H."/>
            <person name="Kim M.K."/>
        </authorList>
    </citation>
    <scope>NUCLEOTIDE SEQUENCE [LARGE SCALE GENOMIC DNA]</scope>
    <source>
        <strain evidence="4 5">KCTC 52873</strain>
    </source>
</reference>
<accession>A0A7G7GCT6</accession>
<dbReference type="GO" id="GO:0008270">
    <property type="term" value="F:zinc ion binding"/>
    <property type="evidence" value="ECO:0007669"/>
    <property type="project" value="InterPro"/>
</dbReference>
<dbReference type="CDD" id="cd09604">
    <property type="entry name" value="M1_APN_like"/>
    <property type="match status" value="1"/>
</dbReference>
<dbReference type="GO" id="GO:0005737">
    <property type="term" value="C:cytoplasm"/>
    <property type="evidence" value="ECO:0007669"/>
    <property type="project" value="TreeGrafter"/>
</dbReference>
<sequence>MKNCFLTLLFVGGLSVPVFAQLRNNPESNHGNKFEQLGTIIQDPNMYRSASGAPGPRYWQQRADYDINVELDDQKQRIIGSETVTYYNNSPDQLSYIWLQLDENEHNPKSDNQKFDESSMKEKMSIADVKAIMGHNQDLGVKIEKLTDGSGKALKYTINQTMLRIELPKTLKPGERFRFKVNWNYNISDRMTIGGRGGYEYFAEDGNYLYTIAQWYPRLAVYSDFQGWQNKQFTGRGEFALTFGNYKVNITTPADHVVGATGECQNYSKMLTPAQLKRWNQAKNATAPVEVVTLDEVKDMMKTKSTKKKTWTYVATNVRDFAFVSSRRIVWDAMGTNVEGKKVMAMSYYGPEAYPLYNRYSTKVVAHTLKSYSKHSIAYPYPVAISVEAANGMEYPMICFNYGRAEKDGTYSEATKYGMIGVIIHEVGHNFFPMIVNSDERQWTWMDEGLNTFLQYLAEQEWDNKYPSQRGPAHKIVDYMRLPKDQLEPIMTNSENIVRFGPNAYAKPATALNILRETVMGRELFDYAFKQYARRWAFKHPTPADFFRTMEDASAVDLDWFWRGWFFGIDPVDIAIGSVKYYRMDTKNPEVENLEAKAERERMEYNIGRERNRRAGTKFAVEQDTALQDFYNKWDRFAVTPASRTAFNEFYAGLTPEEKALYDSKTNFYEVEFLNVGGLVAPLILEWTYVDGTKETERISAYIWRKNENKITKVFAKAKEVKSLKLDPYRETADIEENNNSWPTEYTPSKFELFKQRTAPRGSSTGPNPMQINRQAPNASEAKQ</sequence>
<proteinExistence type="predicted"/>
<dbReference type="InterPro" id="IPR050344">
    <property type="entry name" value="Peptidase_M1_aminopeptidases"/>
</dbReference>
<keyword evidence="5" id="KW-1185">Reference proteome</keyword>
<dbReference type="PANTHER" id="PTHR11533">
    <property type="entry name" value="PROTEASE M1 ZINC METALLOPROTEASE"/>
    <property type="match status" value="1"/>
</dbReference>
<dbReference type="GO" id="GO:0042277">
    <property type="term" value="F:peptide binding"/>
    <property type="evidence" value="ECO:0007669"/>
    <property type="project" value="TreeGrafter"/>
</dbReference>
<dbReference type="RefSeq" id="WP_185271463.1">
    <property type="nucleotide sequence ID" value="NZ_CP055156.1"/>
</dbReference>
<dbReference type="Gene3D" id="1.10.390.10">
    <property type="entry name" value="Neutral Protease Domain 2"/>
    <property type="match status" value="1"/>
</dbReference>
<dbReference type="EMBL" id="CP055156">
    <property type="protein sequence ID" value="QNF34970.1"/>
    <property type="molecule type" value="Genomic_DNA"/>
</dbReference>
<dbReference type="InterPro" id="IPR014782">
    <property type="entry name" value="Peptidase_M1_dom"/>
</dbReference>
<name>A0A7G7GCT6_9BACT</name>
<dbReference type="PANTHER" id="PTHR11533:SF174">
    <property type="entry name" value="PUROMYCIN-SENSITIVE AMINOPEPTIDASE-RELATED"/>
    <property type="match status" value="1"/>
</dbReference>
<keyword evidence="2" id="KW-0732">Signal</keyword>
<dbReference type="SUPFAM" id="SSF55486">
    <property type="entry name" value="Metalloproteases ('zincins'), catalytic domain"/>
    <property type="match status" value="1"/>
</dbReference>
<protein>
    <submittedName>
        <fullName evidence="4">M1 family metallopeptidase</fullName>
    </submittedName>
</protein>